<name>A0A2H3D5U6_ARMGA</name>
<evidence type="ECO:0000313" key="3">
    <source>
        <dbReference type="Proteomes" id="UP000217790"/>
    </source>
</evidence>
<organism evidence="2 3">
    <name type="scientific">Armillaria gallica</name>
    <name type="common">Bulbous honey fungus</name>
    <name type="synonym">Armillaria bulbosa</name>
    <dbReference type="NCBI Taxonomy" id="47427"/>
    <lineage>
        <taxon>Eukaryota</taxon>
        <taxon>Fungi</taxon>
        <taxon>Dikarya</taxon>
        <taxon>Basidiomycota</taxon>
        <taxon>Agaricomycotina</taxon>
        <taxon>Agaricomycetes</taxon>
        <taxon>Agaricomycetidae</taxon>
        <taxon>Agaricales</taxon>
        <taxon>Marasmiineae</taxon>
        <taxon>Physalacriaceae</taxon>
        <taxon>Armillaria</taxon>
    </lineage>
</organism>
<evidence type="ECO:0000313" key="2">
    <source>
        <dbReference type="EMBL" id="PBK86168.1"/>
    </source>
</evidence>
<sequence>MWSQYNVSRSRHFSHLQRRGKENVPRNANSFQRDTKRATQEWNVKEQIIWADPFGMVVNDKERKQGILLPKISLETLKANTLTAVYRSTLGAIDYLFLKISTCSQRWRNHSAGHPTAVVPSYKYKASLSGTYISQTDRYGTDKMVLTLHTAESLLSVPGCLPVDKRAYMGKPEVQVLLYMRAGANRFIFSLTVLCMVSTAFKAEWLHCESDLPQLFSCIPSRDDMANRVVHITEDHSHLREFSLNQQQSNIVGVTVLAHRSL</sequence>
<feature type="region of interest" description="Disordered" evidence="1">
    <location>
        <begin position="1"/>
        <end position="36"/>
    </location>
</feature>
<protein>
    <submittedName>
        <fullName evidence="2">Uncharacterized protein</fullName>
    </submittedName>
</protein>
<feature type="compositionally biased region" description="Basic residues" evidence="1">
    <location>
        <begin position="9"/>
        <end position="18"/>
    </location>
</feature>
<dbReference type="AlphaFoldDB" id="A0A2H3D5U6"/>
<dbReference type="EMBL" id="KZ293686">
    <property type="protein sequence ID" value="PBK86168.1"/>
    <property type="molecule type" value="Genomic_DNA"/>
</dbReference>
<dbReference type="Proteomes" id="UP000217790">
    <property type="component" value="Unassembled WGS sequence"/>
</dbReference>
<proteinExistence type="predicted"/>
<keyword evidence="3" id="KW-1185">Reference proteome</keyword>
<reference evidence="3" key="1">
    <citation type="journal article" date="2017" name="Nat. Ecol. Evol.">
        <title>Genome expansion and lineage-specific genetic innovations in the forest pathogenic fungi Armillaria.</title>
        <authorList>
            <person name="Sipos G."/>
            <person name="Prasanna A.N."/>
            <person name="Walter M.C."/>
            <person name="O'Connor E."/>
            <person name="Balint B."/>
            <person name="Krizsan K."/>
            <person name="Kiss B."/>
            <person name="Hess J."/>
            <person name="Varga T."/>
            <person name="Slot J."/>
            <person name="Riley R."/>
            <person name="Boka B."/>
            <person name="Rigling D."/>
            <person name="Barry K."/>
            <person name="Lee J."/>
            <person name="Mihaltcheva S."/>
            <person name="LaButti K."/>
            <person name="Lipzen A."/>
            <person name="Waldron R."/>
            <person name="Moloney N.M."/>
            <person name="Sperisen C."/>
            <person name="Kredics L."/>
            <person name="Vagvoelgyi C."/>
            <person name="Patrignani A."/>
            <person name="Fitzpatrick D."/>
            <person name="Nagy I."/>
            <person name="Doyle S."/>
            <person name="Anderson J.B."/>
            <person name="Grigoriev I.V."/>
            <person name="Gueldener U."/>
            <person name="Muensterkoetter M."/>
            <person name="Nagy L.G."/>
        </authorList>
    </citation>
    <scope>NUCLEOTIDE SEQUENCE [LARGE SCALE GENOMIC DNA]</scope>
    <source>
        <strain evidence="3">Ar21-2</strain>
    </source>
</reference>
<evidence type="ECO:0000256" key="1">
    <source>
        <dbReference type="SAM" id="MobiDB-lite"/>
    </source>
</evidence>
<accession>A0A2H3D5U6</accession>
<gene>
    <name evidence="2" type="ORF">ARMGADRAFT_1035883</name>
</gene>
<dbReference type="InParanoid" id="A0A2H3D5U6"/>